<dbReference type="PROSITE" id="PS00463">
    <property type="entry name" value="ZN2_CY6_FUNGAL_1"/>
    <property type="match status" value="1"/>
</dbReference>
<dbReference type="InterPro" id="IPR036864">
    <property type="entry name" value="Zn2-C6_fun-type_DNA-bd_sf"/>
</dbReference>
<keyword evidence="5" id="KW-0238">DNA-binding</keyword>
<feature type="compositionally biased region" description="Low complexity" evidence="8">
    <location>
        <begin position="223"/>
        <end position="233"/>
    </location>
</feature>
<comment type="caution">
    <text evidence="10">The sequence shown here is derived from an EMBL/GenBank/DDBJ whole genome shotgun (WGS) entry which is preliminary data.</text>
</comment>
<protein>
    <recommendedName>
        <fullName evidence="9">Zn(2)-C6 fungal-type domain-containing protein</fullName>
    </recommendedName>
</protein>
<keyword evidence="3" id="KW-0862">Zinc</keyword>
<dbReference type="Proteomes" id="UP000717515">
    <property type="component" value="Unassembled WGS sequence"/>
</dbReference>
<keyword evidence="6" id="KW-0804">Transcription</keyword>
<proteinExistence type="predicted"/>
<dbReference type="GO" id="GO:0005634">
    <property type="term" value="C:nucleus"/>
    <property type="evidence" value="ECO:0007669"/>
    <property type="project" value="UniProtKB-SubCell"/>
</dbReference>
<feature type="region of interest" description="Disordered" evidence="8">
    <location>
        <begin position="848"/>
        <end position="904"/>
    </location>
</feature>
<dbReference type="PANTHER" id="PTHR31313:SF81">
    <property type="entry name" value="TY1 ENHANCER ACTIVATOR"/>
    <property type="match status" value="1"/>
</dbReference>
<dbReference type="InterPro" id="IPR051615">
    <property type="entry name" value="Transcr_Regulatory_Elem"/>
</dbReference>
<evidence type="ECO:0000256" key="6">
    <source>
        <dbReference type="ARBA" id="ARBA00023163"/>
    </source>
</evidence>
<name>A0A9P8A012_MORAP</name>
<feature type="compositionally biased region" description="Basic and acidic residues" evidence="8">
    <location>
        <begin position="73"/>
        <end position="82"/>
    </location>
</feature>
<dbReference type="GO" id="GO:0008270">
    <property type="term" value="F:zinc ion binding"/>
    <property type="evidence" value="ECO:0007669"/>
    <property type="project" value="InterPro"/>
</dbReference>
<feature type="region of interest" description="Disordered" evidence="8">
    <location>
        <begin position="1088"/>
        <end position="1150"/>
    </location>
</feature>
<feature type="compositionally biased region" description="Low complexity" evidence="8">
    <location>
        <begin position="83"/>
        <end position="115"/>
    </location>
</feature>
<comment type="subcellular location">
    <subcellularLocation>
        <location evidence="1">Nucleus</location>
    </subcellularLocation>
</comment>
<feature type="compositionally biased region" description="Polar residues" evidence="8">
    <location>
        <begin position="882"/>
        <end position="895"/>
    </location>
</feature>
<dbReference type="GO" id="GO:0000981">
    <property type="term" value="F:DNA-binding transcription factor activity, RNA polymerase II-specific"/>
    <property type="evidence" value="ECO:0007669"/>
    <property type="project" value="InterPro"/>
</dbReference>
<keyword evidence="2" id="KW-0479">Metal-binding</keyword>
<feature type="region of interest" description="Disordered" evidence="8">
    <location>
        <begin position="65"/>
        <end position="199"/>
    </location>
</feature>
<dbReference type="AlphaFoldDB" id="A0A9P8A012"/>
<evidence type="ECO:0000256" key="4">
    <source>
        <dbReference type="ARBA" id="ARBA00023015"/>
    </source>
</evidence>
<dbReference type="SUPFAM" id="SSF57701">
    <property type="entry name" value="Zn2/Cys6 DNA-binding domain"/>
    <property type="match status" value="1"/>
</dbReference>
<dbReference type="GO" id="GO:0006351">
    <property type="term" value="P:DNA-templated transcription"/>
    <property type="evidence" value="ECO:0007669"/>
    <property type="project" value="InterPro"/>
</dbReference>
<dbReference type="Gene3D" id="4.10.240.10">
    <property type="entry name" value="Zn(2)-C6 fungal-type DNA-binding domain"/>
    <property type="match status" value="1"/>
</dbReference>
<feature type="compositionally biased region" description="Low complexity" evidence="8">
    <location>
        <begin position="850"/>
        <end position="860"/>
    </location>
</feature>
<dbReference type="SMART" id="SM00906">
    <property type="entry name" value="Fungal_trans"/>
    <property type="match status" value="1"/>
</dbReference>
<feature type="compositionally biased region" description="Polar residues" evidence="8">
    <location>
        <begin position="305"/>
        <end position="314"/>
    </location>
</feature>
<evidence type="ECO:0000313" key="11">
    <source>
        <dbReference type="Proteomes" id="UP000717515"/>
    </source>
</evidence>
<feature type="region of interest" description="Disordered" evidence="8">
    <location>
        <begin position="293"/>
        <end position="314"/>
    </location>
</feature>
<reference evidence="10" key="1">
    <citation type="submission" date="2021-07" db="EMBL/GenBank/DDBJ databases">
        <title>Draft genome of Mortierella alpina, strain LL118, isolated from an aspen leaf litter sample.</title>
        <authorList>
            <person name="Yang S."/>
            <person name="Vinatzer B.A."/>
        </authorList>
    </citation>
    <scope>NUCLEOTIDE SEQUENCE</scope>
    <source>
        <strain evidence="10">LL118</strain>
    </source>
</reference>
<dbReference type="SMART" id="SM00066">
    <property type="entry name" value="GAL4"/>
    <property type="match status" value="1"/>
</dbReference>
<feature type="compositionally biased region" description="Polar residues" evidence="8">
    <location>
        <begin position="864"/>
        <end position="875"/>
    </location>
</feature>
<evidence type="ECO:0000256" key="1">
    <source>
        <dbReference type="ARBA" id="ARBA00004123"/>
    </source>
</evidence>
<evidence type="ECO:0000256" key="3">
    <source>
        <dbReference type="ARBA" id="ARBA00022833"/>
    </source>
</evidence>
<dbReference type="Pfam" id="PF00172">
    <property type="entry name" value="Zn_clus"/>
    <property type="match status" value="1"/>
</dbReference>
<dbReference type="InterPro" id="IPR007219">
    <property type="entry name" value="XnlR_reg_dom"/>
</dbReference>
<evidence type="ECO:0000256" key="2">
    <source>
        <dbReference type="ARBA" id="ARBA00022723"/>
    </source>
</evidence>
<dbReference type="InterPro" id="IPR001138">
    <property type="entry name" value="Zn2Cys6_DnaBD"/>
</dbReference>
<evidence type="ECO:0000256" key="8">
    <source>
        <dbReference type="SAM" id="MobiDB-lite"/>
    </source>
</evidence>
<feature type="compositionally biased region" description="Basic and acidic residues" evidence="8">
    <location>
        <begin position="164"/>
        <end position="174"/>
    </location>
</feature>
<keyword evidence="4" id="KW-0805">Transcription regulation</keyword>
<sequence>MPTAPATPTLPQVSFVNLYSEDPWKKRQRVRIQQACSECRRQKIKCDGQKPCKSCKKSDRSCIYNAAAGGSSSKDEHGHEDQPAAASSAPAAGKDDSASSTPPAADQPNQHQAPPQHTPPSHPHSPHPYSKAQQQGHHHSQHVVGHRHHPQHHHVQHNPPLKDGLAHVKQEPSDLAKPSPLRKDSRHDRRSQEAEAKAKVHIKDIGKYGIPLDEWQKQDDTPSSARKASTSSSIHLGPSPKQALHHGPVARDSVQGSLFPGYLQASTPQDLLQQQQFMQQQLQQLQHQQQLQQQIPSQGQSQSQTPMLVQSPQTNSIQDINSCIDDLESKHTHNTLVYIMESLKLTDTTNQTSRKAYDLVVEKKSEALNAIPTEMSLPPDLSLPTRSTDLPSVEIRDHLVDTYFTYRYPIWPIIHKTIFLTQLHDPNSTPSLLLLNALFAYASRYSSWQVLRSDPDKPETAGQLFLERAQAMLPAFLMAPRLSTVQALLFMAQLEDNSTQRHTYHSMAVRMAQLLDLHKNCQHLGLPDDEKETRRCIWWTCYMNDRLLALSTRKPSIIHDGDCNIDLPFQEHIYDGPGNNSVSLSHYYSPPQLFHQLLLLSKIVGGVLKHFTRVANKRYRSPDAHEVALTALDESLFTWLASLPDHLQYTPASDALTTKTLPSPYVAALHLYFYSILHTLHNPYMDSSNPRATSDMPKSSPSLERCTLAASMITGLSRSLCFQPQYGLNFGTQCYAILHAAIMHLTNTANTTSYQSLKSKSQFISTLSVIKAYSQHYAFEGVKKSSDVMDNIYNWQVARHQEDSPSPSSIGQSPPSVASSSFSVSSPNMREVRHPDHHHVLHHLHHPYLRSDSSPSSPRLGPNSGVSASASTNFPSLCIPSSPAQTHDSVLTSRTRSPHPWQLTHNNSVATSMANTPTSTGSPMMNQDADGVAVSTAGTPTTRAVVNCSSEPTAESQALLSDIYSSNPTITFDNGRVSPLDSTSLGAILGFELPHSSNEEEDNAYWNAQANSLGGMDGWNQQLMSAQEHVSYKSTVGGPAEYLGGNNSLGSLEPNYFDSLGAASGVDFSGFGFSQDLVNQVYQKTLSVMETGPDGDDGKQSPLKTHASASPMSDMTLPVPLLKSESQEKQQQQMLQRQMSEGRDEDGLVSDGLSMASLDMQSDSSNYFNSPLEGLAVDDTAMEDIAEETW</sequence>
<evidence type="ECO:0000313" key="10">
    <source>
        <dbReference type="EMBL" id="KAG9320311.1"/>
    </source>
</evidence>
<keyword evidence="7" id="KW-0539">Nucleus</keyword>
<dbReference type="Pfam" id="PF04082">
    <property type="entry name" value="Fungal_trans"/>
    <property type="match status" value="1"/>
</dbReference>
<dbReference type="GO" id="GO:0003677">
    <property type="term" value="F:DNA binding"/>
    <property type="evidence" value="ECO:0007669"/>
    <property type="project" value="UniProtKB-KW"/>
</dbReference>
<feature type="region of interest" description="Disordered" evidence="8">
    <location>
        <begin position="800"/>
        <end position="830"/>
    </location>
</feature>
<dbReference type="CDD" id="cd00067">
    <property type="entry name" value="GAL4"/>
    <property type="match status" value="1"/>
</dbReference>
<evidence type="ECO:0000259" key="9">
    <source>
        <dbReference type="PROSITE" id="PS50048"/>
    </source>
</evidence>
<feature type="compositionally biased region" description="Low complexity" evidence="8">
    <location>
        <begin position="804"/>
        <end position="827"/>
    </location>
</feature>
<feature type="region of interest" description="Disordered" evidence="8">
    <location>
        <begin position="211"/>
        <end position="255"/>
    </location>
</feature>
<feature type="compositionally biased region" description="Low complexity" evidence="8">
    <location>
        <begin position="293"/>
        <end position="304"/>
    </location>
</feature>
<feature type="compositionally biased region" description="Low complexity" evidence="8">
    <location>
        <begin position="1121"/>
        <end position="1139"/>
    </location>
</feature>
<organism evidence="10 11">
    <name type="scientific">Mortierella alpina</name>
    <name type="common">Oleaginous fungus</name>
    <name type="synonym">Mortierella renispora</name>
    <dbReference type="NCBI Taxonomy" id="64518"/>
    <lineage>
        <taxon>Eukaryota</taxon>
        <taxon>Fungi</taxon>
        <taxon>Fungi incertae sedis</taxon>
        <taxon>Mucoromycota</taxon>
        <taxon>Mortierellomycotina</taxon>
        <taxon>Mortierellomycetes</taxon>
        <taxon>Mortierellales</taxon>
        <taxon>Mortierellaceae</taxon>
        <taxon>Mortierella</taxon>
    </lineage>
</organism>
<feature type="domain" description="Zn(2)-C6 fungal-type" evidence="9">
    <location>
        <begin position="35"/>
        <end position="64"/>
    </location>
</feature>
<feature type="compositionally biased region" description="Basic and acidic residues" evidence="8">
    <location>
        <begin position="181"/>
        <end position="199"/>
    </location>
</feature>
<feature type="compositionally biased region" description="Basic residues" evidence="8">
    <location>
        <begin position="136"/>
        <end position="156"/>
    </location>
</feature>
<dbReference type="EMBL" id="JAIFTL010000304">
    <property type="protein sequence ID" value="KAG9320311.1"/>
    <property type="molecule type" value="Genomic_DNA"/>
</dbReference>
<gene>
    <name evidence="10" type="ORF">KVV02_004930</name>
</gene>
<dbReference type="PROSITE" id="PS50048">
    <property type="entry name" value="ZN2_CY6_FUNGAL_2"/>
    <property type="match status" value="1"/>
</dbReference>
<evidence type="ECO:0000256" key="5">
    <source>
        <dbReference type="ARBA" id="ARBA00023125"/>
    </source>
</evidence>
<accession>A0A9P8A012</accession>
<evidence type="ECO:0000256" key="7">
    <source>
        <dbReference type="ARBA" id="ARBA00023242"/>
    </source>
</evidence>
<dbReference type="PANTHER" id="PTHR31313">
    <property type="entry name" value="TY1 ENHANCER ACTIVATOR"/>
    <property type="match status" value="1"/>
</dbReference>
<dbReference type="CDD" id="cd12148">
    <property type="entry name" value="fungal_TF_MHR"/>
    <property type="match status" value="1"/>
</dbReference>